<name>A0A843TR67_COLES</name>
<dbReference type="Proteomes" id="UP000652761">
    <property type="component" value="Unassembled WGS sequence"/>
</dbReference>
<reference evidence="1" key="1">
    <citation type="submission" date="2017-07" db="EMBL/GenBank/DDBJ databases">
        <title>Taro Niue Genome Assembly and Annotation.</title>
        <authorList>
            <person name="Atibalentja N."/>
            <person name="Keating K."/>
            <person name="Fields C.J."/>
        </authorList>
    </citation>
    <scope>NUCLEOTIDE SEQUENCE</scope>
    <source>
        <strain evidence="1">Niue_2</strain>
        <tissue evidence="1">Leaf</tissue>
    </source>
</reference>
<gene>
    <name evidence="1" type="ORF">Taro_005918</name>
</gene>
<proteinExistence type="predicted"/>
<keyword evidence="2" id="KW-1185">Reference proteome</keyword>
<protein>
    <submittedName>
        <fullName evidence="1">Uncharacterized protein</fullName>
    </submittedName>
</protein>
<comment type="caution">
    <text evidence="1">The sequence shown here is derived from an EMBL/GenBank/DDBJ whole genome shotgun (WGS) entry which is preliminary data.</text>
</comment>
<sequence>MWYPASQSFHLGHVNNCQRTMRVQIAGSMNSFLYRRVDSIYRWYKVFMVYVSVSPNPMVLGCIAGSALLRKAASLAFVHKKRATLTTDIIEFLGTSLEEIYGESRVTS</sequence>
<dbReference type="OrthoDB" id="8110916at2759"/>
<organism evidence="1 2">
    <name type="scientific">Colocasia esculenta</name>
    <name type="common">Wild taro</name>
    <name type="synonym">Arum esculentum</name>
    <dbReference type="NCBI Taxonomy" id="4460"/>
    <lineage>
        <taxon>Eukaryota</taxon>
        <taxon>Viridiplantae</taxon>
        <taxon>Streptophyta</taxon>
        <taxon>Embryophyta</taxon>
        <taxon>Tracheophyta</taxon>
        <taxon>Spermatophyta</taxon>
        <taxon>Magnoliopsida</taxon>
        <taxon>Liliopsida</taxon>
        <taxon>Araceae</taxon>
        <taxon>Aroideae</taxon>
        <taxon>Colocasieae</taxon>
        <taxon>Colocasia</taxon>
    </lineage>
</organism>
<dbReference type="AlphaFoldDB" id="A0A843TR67"/>
<evidence type="ECO:0000313" key="2">
    <source>
        <dbReference type="Proteomes" id="UP000652761"/>
    </source>
</evidence>
<accession>A0A843TR67</accession>
<dbReference type="EMBL" id="NMUH01000172">
    <property type="protein sequence ID" value="MQL73555.1"/>
    <property type="molecule type" value="Genomic_DNA"/>
</dbReference>
<evidence type="ECO:0000313" key="1">
    <source>
        <dbReference type="EMBL" id="MQL73555.1"/>
    </source>
</evidence>